<evidence type="ECO:0000313" key="4">
    <source>
        <dbReference type="Proteomes" id="UP000002608"/>
    </source>
</evidence>
<dbReference type="InterPro" id="IPR020904">
    <property type="entry name" value="Sc_DH/Rdtase_CS"/>
</dbReference>
<evidence type="ECO:0000259" key="2">
    <source>
        <dbReference type="SMART" id="SM00822"/>
    </source>
</evidence>
<dbReference type="PRINTS" id="PR00081">
    <property type="entry name" value="GDHRDH"/>
</dbReference>
<gene>
    <name evidence="3" type="ordered locus">Spea_2173</name>
</gene>
<dbReference type="InterPro" id="IPR002347">
    <property type="entry name" value="SDR_fam"/>
</dbReference>
<accession>A8H4K6</accession>
<dbReference type="EMBL" id="CP000851">
    <property type="protein sequence ID" value="ABV87493.1"/>
    <property type="molecule type" value="Genomic_DNA"/>
</dbReference>
<dbReference type="PRINTS" id="PR00080">
    <property type="entry name" value="SDRFAMILY"/>
</dbReference>
<evidence type="ECO:0000313" key="3">
    <source>
        <dbReference type="EMBL" id="ABV87493.1"/>
    </source>
</evidence>
<sequence length="254" mass="26949">MSGRLIGKVALITGAARGVGLATARLMAREGAQVVLTDINAEQGKEIANSIGNNSLFIEHDVTKEADWSAVINHIEAKFGQLNILLNNAAILQLGDIKEETLAGWQRVHMVNSDSVFLRIHYALPLMEKSGGGSIINMSSSSAVFGMPHFAAYGASKAAIRGLSQSVAVYCSQTKNNVRCNTLHPDSIMTPMVMEISAQAGDRSLADPDRAKAYVCRPEDVANSVLFLASDESKHINGAAIALDGGATVTPPYI</sequence>
<dbReference type="PROSITE" id="PS00061">
    <property type="entry name" value="ADH_SHORT"/>
    <property type="match status" value="1"/>
</dbReference>
<dbReference type="RefSeq" id="WP_012155409.1">
    <property type="nucleotide sequence ID" value="NC_009901.1"/>
</dbReference>
<dbReference type="Pfam" id="PF13561">
    <property type="entry name" value="adh_short_C2"/>
    <property type="match status" value="1"/>
</dbReference>
<dbReference type="KEGG" id="spl:Spea_2173"/>
<protein>
    <submittedName>
        <fullName evidence="3">Short-chain dehydrogenase/reductase SDR</fullName>
    </submittedName>
</protein>
<proteinExistence type="inferred from homology"/>
<dbReference type="Proteomes" id="UP000002608">
    <property type="component" value="Chromosome"/>
</dbReference>
<dbReference type="OrthoDB" id="9787298at2"/>
<dbReference type="STRING" id="398579.Spea_2173"/>
<dbReference type="AlphaFoldDB" id="A8H4K6"/>
<dbReference type="InterPro" id="IPR057326">
    <property type="entry name" value="KR_dom"/>
</dbReference>
<dbReference type="PANTHER" id="PTHR42820">
    <property type="entry name" value="SHORT-CHAIN DEHYDROGENASE REDUCTASE"/>
    <property type="match status" value="1"/>
</dbReference>
<dbReference type="HOGENOM" id="CLU_010194_1_0_6"/>
<dbReference type="InterPro" id="IPR036291">
    <property type="entry name" value="NAD(P)-bd_dom_sf"/>
</dbReference>
<evidence type="ECO:0000256" key="1">
    <source>
        <dbReference type="ARBA" id="ARBA00006484"/>
    </source>
</evidence>
<comment type="similarity">
    <text evidence="1">Belongs to the short-chain dehydrogenases/reductases (SDR) family.</text>
</comment>
<keyword evidence="4" id="KW-1185">Reference proteome</keyword>
<dbReference type="eggNOG" id="COG1028">
    <property type="taxonomic scope" value="Bacteria"/>
</dbReference>
<dbReference type="PANTHER" id="PTHR42820:SF1">
    <property type="entry name" value="SHORT-CHAIN DEHYDROGENASE_REDUCTASE FAMILY PROTEIN"/>
    <property type="match status" value="1"/>
</dbReference>
<dbReference type="SMART" id="SM00822">
    <property type="entry name" value="PKS_KR"/>
    <property type="match status" value="1"/>
</dbReference>
<name>A8H4K6_SHEPA</name>
<reference evidence="3 4" key="1">
    <citation type="submission" date="2007-10" db="EMBL/GenBank/DDBJ databases">
        <title>Complete sequence of Shewanella pealeana ATCC 700345.</title>
        <authorList>
            <consortium name="US DOE Joint Genome Institute"/>
            <person name="Copeland A."/>
            <person name="Lucas S."/>
            <person name="Lapidus A."/>
            <person name="Barry K."/>
            <person name="Glavina del Rio T."/>
            <person name="Dalin E."/>
            <person name="Tice H."/>
            <person name="Pitluck S."/>
            <person name="Chertkov O."/>
            <person name="Brettin T."/>
            <person name="Bruce D."/>
            <person name="Detter J.C."/>
            <person name="Han C."/>
            <person name="Schmutz J."/>
            <person name="Larimer F."/>
            <person name="Land M."/>
            <person name="Hauser L."/>
            <person name="Kyrpides N."/>
            <person name="Kim E."/>
            <person name="Zhao J.-S.Z."/>
            <person name="Manno D."/>
            <person name="Hawari J."/>
            <person name="Richardson P."/>
        </authorList>
    </citation>
    <scope>NUCLEOTIDE SEQUENCE [LARGE SCALE GENOMIC DNA]</scope>
    <source>
        <strain evidence="4">ATCC 700345 / ANG-SQ1</strain>
    </source>
</reference>
<organism evidence="3 4">
    <name type="scientific">Shewanella pealeana (strain ATCC 700345 / ANG-SQ1)</name>
    <dbReference type="NCBI Taxonomy" id="398579"/>
    <lineage>
        <taxon>Bacteria</taxon>
        <taxon>Pseudomonadati</taxon>
        <taxon>Pseudomonadota</taxon>
        <taxon>Gammaproteobacteria</taxon>
        <taxon>Alteromonadales</taxon>
        <taxon>Shewanellaceae</taxon>
        <taxon>Shewanella</taxon>
    </lineage>
</organism>
<dbReference type="Gene3D" id="3.40.50.720">
    <property type="entry name" value="NAD(P)-binding Rossmann-like Domain"/>
    <property type="match status" value="1"/>
</dbReference>
<dbReference type="SUPFAM" id="SSF51735">
    <property type="entry name" value="NAD(P)-binding Rossmann-fold domains"/>
    <property type="match status" value="1"/>
</dbReference>
<dbReference type="FunFam" id="3.40.50.720:FF:000084">
    <property type="entry name" value="Short-chain dehydrogenase reductase"/>
    <property type="match status" value="1"/>
</dbReference>
<feature type="domain" description="Ketoreductase" evidence="2">
    <location>
        <begin position="8"/>
        <end position="180"/>
    </location>
</feature>